<dbReference type="AlphaFoldDB" id="A0A2P2Q369"/>
<name>A0A2P2Q369_RHIMU</name>
<accession>A0A2P2Q369</accession>
<sequence length="27" mass="2963">MKMYACLILIAVLQCLGTLVFSPSFLS</sequence>
<evidence type="ECO:0000313" key="1">
    <source>
        <dbReference type="EMBL" id="MBX61369.1"/>
    </source>
</evidence>
<dbReference type="EMBL" id="GGEC01080885">
    <property type="protein sequence ID" value="MBX61369.1"/>
    <property type="molecule type" value="Transcribed_RNA"/>
</dbReference>
<protein>
    <submittedName>
        <fullName evidence="1">Uncharacterized protein</fullName>
    </submittedName>
</protein>
<proteinExistence type="predicted"/>
<organism evidence="1">
    <name type="scientific">Rhizophora mucronata</name>
    <name type="common">Asiatic mangrove</name>
    <dbReference type="NCBI Taxonomy" id="61149"/>
    <lineage>
        <taxon>Eukaryota</taxon>
        <taxon>Viridiplantae</taxon>
        <taxon>Streptophyta</taxon>
        <taxon>Embryophyta</taxon>
        <taxon>Tracheophyta</taxon>
        <taxon>Spermatophyta</taxon>
        <taxon>Magnoliopsida</taxon>
        <taxon>eudicotyledons</taxon>
        <taxon>Gunneridae</taxon>
        <taxon>Pentapetalae</taxon>
        <taxon>rosids</taxon>
        <taxon>fabids</taxon>
        <taxon>Malpighiales</taxon>
        <taxon>Rhizophoraceae</taxon>
        <taxon>Rhizophora</taxon>
    </lineage>
</organism>
<reference evidence="1" key="1">
    <citation type="submission" date="2018-02" db="EMBL/GenBank/DDBJ databases">
        <title>Rhizophora mucronata_Transcriptome.</title>
        <authorList>
            <person name="Meera S.P."/>
            <person name="Sreeshan A."/>
            <person name="Augustine A."/>
        </authorList>
    </citation>
    <scope>NUCLEOTIDE SEQUENCE</scope>
    <source>
        <tissue evidence="1">Leaf</tissue>
    </source>
</reference>